<gene>
    <name evidence="1" type="ORF">METZ01_LOCUS249970</name>
</gene>
<dbReference type="EMBL" id="UINC01066421">
    <property type="protein sequence ID" value="SVB97116.1"/>
    <property type="molecule type" value="Genomic_DNA"/>
</dbReference>
<evidence type="ECO:0000313" key="1">
    <source>
        <dbReference type="EMBL" id="SVB97116.1"/>
    </source>
</evidence>
<name>A0A382IBX6_9ZZZZ</name>
<dbReference type="AlphaFoldDB" id="A0A382IBX6"/>
<organism evidence="1">
    <name type="scientific">marine metagenome</name>
    <dbReference type="NCBI Taxonomy" id="408172"/>
    <lineage>
        <taxon>unclassified sequences</taxon>
        <taxon>metagenomes</taxon>
        <taxon>ecological metagenomes</taxon>
    </lineage>
</organism>
<proteinExistence type="predicted"/>
<protein>
    <submittedName>
        <fullName evidence="1">Uncharacterized protein</fullName>
    </submittedName>
</protein>
<accession>A0A382IBX6</accession>
<reference evidence="1" key="1">
    <citation type="submission" date="2018-05" db="EMBL/GenBank/DDBJ databases">
        <authorList>
            <person name="Lanie J.A."/>
            <person name="Ng W.-L."/>
            <person name="Kazmierczak K.M."/>
            <person name="Andrzejewski T.M."/>
            <person name="Davidsen T.M."/>
            <person name="Wayne K.J."/>
            <person name="Tettelin H."/>
            <person name="Glass J.I."/>
            <person name="Rusch D."/>
            <person name="Podicherti R."/>
            <person name="Tsui H.-C.T."/>
            <person name="Winkler M.E."/>
        </authorList>
    </citation>
    <scope>NUCLEOTIDE SEQUENCE</scope>
</reference>
<sequence>MELAPGTGEKMPVLARTFTALKCPLIAFDDFRSVVDAVERIVQSNPSKGDSER</sequence>